<evidence type="ECO:0000313" key="2">
    <source>
        <dbReference type="EMBL" id="RZU37031.1"/>
    </source>
</evidence>
<evidence type="ECO:0000313" key="3">
    <source>
        <dbReference type="Proteomes" id="UP000292423"/>
    </source>
</evidence>
<dbReference type="AlphaFoldDB" id="A0A4Q7YK57"/>
<accession>A0A4Q7YK57</accession>
<comment type="caution">
    <text evidence="2">The sequence shown here is derived from an EMBL/GenBank/DDBJ whole genome shotgun (WGS) entry which is preliminary data.</text>
</comment>
<dbReference type="EMBL" id="SHKX01000015">
    <property type="protein sequence ID" value="RZU37031.1"/>
    <property type="molecule type" value="Genomic_DNA"/>
</dbReference>
<reference evidence="2 3" key="1">
    <citation type="submission" date="2019-02" db="EMBL/GenBank/DDBJ databases">
        <title>Genomic Encyclopedia of Type Strains, Phase IV (KMG-IV): sequencing the most valuable type-strain genomes for metagenomic binning, comparative biology and taxonomic classification.</title>
        <authorList>
            <person name="Goeker M."/>
        </authorList>
    </citation>
    <scope>NUCLEOTIDE SEQUENCE [LARGE SCALE GENOMIC DNA]</scope>
    <source>
        <strain evidence="2 3">DSM 105135</strain>
    </source>
</reference>
<proteinExistence type="predicted"/>
<sequence>MKNTFTTGLILLVAIAPAFAAEKAKEAAKPVSVVKSAISAANKPANPAKTAKNATGEVDVKEGLDIIGSQDAPLELNIVPWKDKENYLPKNALEASVLNESLDPVDREVIRREVDFSRALQSAPTP</sequence>
<keyword evidence="3" id="KW-1185">Reference proteome</keyword>
<evidence type="ECO:0000256" key="1">
    <source>
        <dbReference type="SAM" id="SignalP"/>
    </source>
</evidence>
<feature type="signal peptide" evidence="1">
    <location>
        <begin position="1"/>
        <end position="20"/>
    </location>
</feature>
<name>A0A4Q7YK57_9GAMM</name>
<gene>
    <name evidence="2" type="ORF">EV700_2898</name>
</gene>
<feature type="chain" id="PRO_5020563087" evidence="1">
    <location>
        <begin position="21"/>
        <end position="126"/>
    </location>
</feature>
<organism evidence="2 3">
    <name type="scientific">Fluviicoccus keumensis</name>
    <dbReference type="NCBI Taxonomy" id="1435465"/>
    <lineage>
        <taxon>Bacteria</taxon>
        <taxon>Pseudomonadati</taxon>
        <taxon>Pseudomonadota</taxon>
        <taxon>Gammaproteobacteria</taxon>
        <taxon>Moraxellales</taxon>
        <taxon>Moraxellaceae</taxon>
        <taxon>Fluviicoccus</taxon>
    </lineage>
</organism>
<keyword evidence="1" id="KW-0732">Signal</keyword>
<dbReference type="OrthoDB" id="5397661at2"/>
<dbReference type="Proteomes" id="UP000292423">
    <property type="component" value="Unassembled WGS sequence"/>
</dbReference>
<dbReference type="RefSeq" id="WP_130415069.1">
    <property type="nucleotide sequence ID" value="NZ_SHKX01000015.1"/>
</dbReference>
<protein>
    <submittedName>
        <fullName evidence="2">Uncharacterized protein</fullName>
    </submittedName>
</protein>